<accession>A0A506UJX3</accession>
<keyword evidence="1" id="KW-0472">Membrane</keyword>
<reference evidence="2 3" key="1">
    <citation type="submission" date="2019-06" db="EMBL/GenBank/DDBJ databases">
        <authorList>
            <person name="Li M."/>
        </authorList>
    </citation>
    <scope>NUCLEOTIDE SEQUENCE [LARGE SCALE GENOMIC DNA]</scope>
    <source>
        <strain evidence="2 3">BGMRC2036</strain>
    </source>
</reference>
<protein>
    <submittedName>
        <fullName evidence="2">Uncharacterized protein</fullName>
    </submittedName>
</protein>
<keyword evidence="1" id="KW-1133">Transmembrane helix</keyword>
<sequence length="210" mass="22738">MTPQALAAFALLLLVIAALPSRDVVDVARFQSERGFRVSLPVSVVVLIVRLSTIAVGIGVASLFVAAMPDGLMLARYVAGAFLLVSLLKRLLAMRKPLALADNDNMPERSITGILRFILARTRFSTEFLLGLSLVALVVPAAPMTREAGLSFGLITLAVMVIVLAAYTLFSHQLLTLFARPRSLARKERIEKLLSSGLPRVSARFRRNAA</sequence>
<evidence type="ECO:0000313" key="3">
    <source>
        <dbReference type="Proteomes" id="UP000318801"/>
    </source>
</evidence>
<keyword evidence="3" id="KW-1185">Reference proteome</keyword>
<feature type="transmembrane region" description="Helical" evidence="1">
    <location>
        <begin position="150"/>
        <end position="170"/>
    </location>
</feature>
<keyword evidence="1" id="KW-0812">Transmembrane</keyword>
<dbReference type="OrthoDB" id="7916055at2"/>
<dbReference type="EMBL" id="VHLG01000001">
    <property type="protein sequence ID" value="TPW33605.1"/>
    <property type="molecule type" value="Genomic_DNA"/>
</dbReference>
<organism evidence="2 3">
    <name type="scientific">Martelella alba</name>
    <dbReference type="NCBI Taxonomy" id="2590451"/>
    <lineage>
        <taxon>Bacteria</taxon>
        <taxon>Pseudomonadati</taxon>
        <taxon>Pseudomonadota</taxon>
        <taxon>Alphaproteobacteria</taxon>
        <taxon>Hyphomicrobiales</taxon>
        <taxon>Aurantimonadaceae</taxon>
        <taxon>Martelella</taxon>
    </lineage>
</organism>
<feature type="transmembrane region" description="Helical" evidence="1">
    <location>
        <begin position="113"/>
        <end position="138"/>
    </location>
</feature>
<evidence type="ECO:0000313" key="2">
    <source>
        <dbReference type="EMBL" id="TPW33605.1"/>
    </source>
</evidence>
<gene>
    <name evidence="2" type="ORF">FJU08_03370</name>
</gene>
<proteinExistence type="predicted"/>
<dbReference type="Proteomes" id="UP000318801">
    <property type="component" value="Unassembled WGS sequence"/>
</dbReference>
<feature type="transmembrane region" description="Helical" evidence="1">
    <location>
        <begin position="44"/>
        <end position="67"/>
    </location>
</feature>
<name>A0A506UJX3_9HYPH</name>
<comment type="caution">
    <text evidence="2">The sequence shown here is derived from an EMBL/GenBank/DDBJ whole genome shotgun (WGS) entry which is preliminary data.</text>
</comment>
<dbReference type="AlphaFoldDB" id="A0A506UJX3"/>
<evidence type="ECO:0000256" key="1">
    <source>
        <dbReference type="SAM" id="Phobius"/>
    </source>
</evidence>
<dbReference type="RefSeq" id="WP_141147544.1">
    <property type="nucleotide sequence ID" value="NZ_VHLG01000001.1"/>
</dbReference>
<feature type="transmembrane region" description="Helical" evidence="1">
    <location>
        <begin position="74"/>
        <end position="93"/>
    </location>
</feature>